<keyword evidence="3" id="KW-1185">Reference proteome</keyword>
<dbReference type="EMBL" id="CP081297">
    <property type="protein sequence ID" value="QZD87283.1"/>
    <property type="molecule type" value="Genomic_DNA"/>
</dbReference>
<feature type="chain" id="PRO_5046170308" evidence="1">
    <location>
        <begin position="20"/>
        <end position="344"/>
    </location>
</feature>
<evidence type="ECO:0000313" key="2">
    <source>
        <dbReference type="EMBL" id="QZD87283.1"/>
    </source>
</evidence>
<evidence type="ECO:0000313" key="3">
    <source>
        <dbReference type="Proteomes" id="UP000824280"/>
    </source>
</evidence>
<dbReference type="RefSeq" id="WP_221422822.1">
    <property type="nucleotide sequence ID" value="NZ_CP081297.1"/>
</dbReference>
<sequence>MIRFCLSLLISLAAIPASAQEESGKVTPLFAEEAILEITLTGPINDIVRQAERSTKPHPATLAGSGETHAITLAARGVSRRKKEICQFPPLRITFNDKPGESSLFHKQGRIKLVTHCRTRERAQQTVLREYAAYRLYNALTPESLKVRLARITYVDEGQVVITRLGFLIEDADDAARRLGMKEIDVGSIPVSALNREDAARYALFQYMIGNTDWAMRVGPDPDACCHNSKLLGAGKEARRELTPLPYDFDNAGLVDASYAVPNEALGLRSVTTRVYRGFCGLNSLIPAEAARLREMRSVLEAEIAATPMADPRTAESMTRYLNGFFEDIADDDTVQKKLLKKCR</sequence>
<dbReference type="Proteomes" id="UP000824280">
    <property type="component" value="Chromosome"/>
</dbReference>
<protein>
    <submittedName>
        <fullName evidence="2">Uncharacterized protein</fullName>
    </submittedName>
</protein>
<gene>
    <name evidence="2" type="ORF">K3166_00795</name>
</gene>
<evidence type="ECO:0000256" key="1">
    <source>
        <dbReference type="SAM" id="SignalP"/>
    </source>
</evidence>
<keyword evidence="1" id="KW-0732">Signal</keyword>
<organism evidence="2 3">
    <name type="scientific">Qipengyuania psychrotolerans</name>
    <dbReference type="NCBI Taxonomy" id="2867238"/>
    <lineage>
        <taxon>Bacteria</taxon>
        <taxon>Pseudomonadati</taxon>
        <taxon>Pseudomonadota</taxon>
        <taxon>Alphaproteobacteria</taxon>
        <taxon>Sphingomonadales</taxon>
        <taxon>Erythrobacteraceae</taxon>
        <taxon>Qipengyuania</taxon>
    </lineage>
</organism>
<feature type="signal peptide" evidence="1">
    <location>
        <begin position="1"/>
        <end position="19"/>
    </location>
</feature>
<accession>A0ABX8ZHT2</accession>
<reference evidence="2 3" key="1">
    <citation type="submission" date="2021-08" db="EMBL/GenBank/DDBJ databases">
        <title>Comparative Genomics Analysis of the Genus Qipengyuania Reveals Extensive Genetic Diversity and Metabolic Versatility, Including the Description of Fifteen Novel Species.</title>
        <authorList>
            <person name="Liu Y."/>
        </authorList>
    </citation>
    <scope>NUCLEOTIDE SEQUENCE [LARGE SCALE GENOMIC DNA]</scope>
    <source>
        <strain evidence="2 3">1XM2-8</strain>
    </source>
</reference>
<proteinExistence type="predicted"/>
<name>A0ABX8ZHT2_9SPHN</name>